<gene>
    <name evidence="8" type="ORF">SAMN04487960_11348</name>
</gene>
<reference evidence="8 9" key="1">
    <citation type="submission" date="2016-10" db="EMBL/GenBank/DDBJ databases">
        <authorList>
            <person name="de Groot N.N."/>
        </authorList>
    </citation>
    <scope>NUCLEOTIDE SEQUENCE [LARGE SCALE GENOMIC DNA]</scope>
    <source>
        <strain evidence="8 9">CGMCC 1.7059</strain>
    </source>
</reference>
<proteinExistence type="predicted"/>
<dbReference type="InterPro" id="IPR050545">
    <property type="entry name" value="Mycobact_MmpL"/>
</dbReference>
<dbReference type="InterPro" id="IPR001036">
    <property type="entry name" value="Acrflvin-R"/>
</dbReference>
<feature type="transmembrane region" description="Helical" evidence="6">
    <location>
        <begin position="414"/>
        <end position="435"/>
    </location>
</feature>
<dbReference type="OrthoDB" id="9803781at2"/>
<keyword evidence="3 6" id="KW-0812">Transmembrane</keyword>
<dbReference type="AlphaFoldDB" id="A0A1H3DPX2"/>
<dbReference type="CDD" id="cd16329">
    <property type="entry name" value="LolA_like"/>
    <property type="match status" value="1"/>
</dbReference>
<evidence type="ECO:0000313" key="9">
    <source>
        <dbReference type="Proteomes" id="UP000199675"/>
    </source>
</evidence>
<name>A0A1H3DPX2_9GAMM</name>
<dbReference type="Gene3D" id="2.50.20.10">
    <property type="entry name" value="Lipoprotein localisation LolA/LolB/LppX"/>
    <property type="match status" value="1"/>
</dbReference>
<dbReference type="SUPFAM" id="SSF82866">
    <property type="entry name" value="Multidrug efflux transporter AcrB transmembrane domain"/>
    <property type="match status" value="2"/>
</dbReference>
<keyword evidence="9" id="KW-1185">Reference proteome</keyword>
<keyword evidence="4 6" id="KW-1133">Transmembrane helix</keyword>
<dbReference type="EMBL" id="FNNE01000013">
    <property type="protein sequence ID" value="SDX68572.1"/>
    <property type="molecule type" value="Genomic_DNA"/>
</dbReference>
<protein>
    <recommendedName>
        <fullName evidence="7">SSD domain-containing protein</fullName>
    </recommendedName>
</protein>
<dbReference type="RefSeq" id="WP_091817419.1">
    <property type="nucleotide sequence ID" value="NZ_FNNE01000013.1"/>
</dbReference>
<dbReference type="InterPro" id="IPR033399">
    <property type="entry name" value="TP_0789-like"/>
</dbReference>
<evidence type="ECO:0000256" key="5">
    <source>
        <dbReference type="ARBA" id="ARBA00023136"/>
    </source>
</evidence>
<dbReference type="PROSITE" id="PS50156">
    <property type="entry name" value="SSD"/>
    <property type="match status" value="2"/>
</dbReference>
<organism evidence="8 9">
    <name type="scientific">Marinobacter mobilis</name>
    <dbReference type="NCBI Taxonomy" id="488533"/>
    <lineage>
        <taxon>Bacteria</taxon>
        <taxon>Pseudomonadati</taxon>
        <taxon>Pseudomonadota</taxon>
        <taxon>Gammaproteobacteria</taxon>
        <taxon>Pseudomonadales</taxon>
        <taxon>Marinobacteraceae</taxon>
        <taxon>Marinobacter</taxon>
    </lineage>
</organism>
<dbReference type="PRINTS" id="PR00702">
    <property type="entry name" value="ACRIFLAVINRP"/>
</dbReference>
<evidence type="ECO:0000256" key="3">
    <source>
        <dbReference type="ARBA" id="ARBA00022692"/>
    </source>
</evidence>
<feature type="domain" description="SSD" evidence="7">
    <location>
        <begin position="252"/>
        <end position="379"/>
    </location>
</feature>
<dbReference type="InterPro" id="IPR000731">
    <property type="entry name" value="SSD"/>
</dbReference>
<feature type="transmembrane region" description="Helical" evidence="6">
    <location>
        <begin position="744"/>
        <end position="770"/>
    </location>
</feature>
<dbReference type="InterPro" id="IPR004869">
    <property type="entry name" value="MMPL_dom"/>
</dbReference>
<dbReference type="GO" id="GO:0005886">
    <property type="term" value="C:plasma membrane"/>
    <property type="evidence" value="ECO:0007669"/>
    <property type="project" value="UniProtKB-SubCell"/>
</dbReference>
<feature type="transmembrane region" description="Helical" evidence="6">
    <location>
        <begin position="324"/>
        <end position="343"/>
    </location>
</feature>
<evidence type="ECO:0000256" key="2">
    <source>
        <dbReference type="ARBA" id="ARBA00022475"/>
    </source>
</evidence>
<feature type="transmembrane region" description="Helical" evidence="6">
    <location>
        <begin position="225"/>
        <end position="244"/>
    </location>
</feature>
<evidence type="ECO:0000256" key="6">
    <source>
        <dbReference type="SAM" id="Phobius"/>
    </source>
</evidence>
<feature type="transmembrane region" description="Helical" evidence="6">
    <location>
        <begin position="355"/>
        <end position="380"/>
    </location>
</feature>
<accession>A0A1H3DPX2</accession>
<feature type="transmembrane region" description="Helical" evidence="6">
    <location>
        <begin position="20"/>
        <end position="38"/>
    </location>
</feature>
<feature type="domain" description="SSD" evidence="7">
    <location>
        <begin position="612"/>
        <end position="769"/>
    </location>
</feature>
<feature type="transmembrane region" description="Helical" evidence="6">
    <location>
        <begin position="719"/>
        <end position="738"/>
    </location>
</feature>
<dbReference type="Proteomes" id="UP000199675">
    <property type="component" value="Unassembled WGS sequence"/>
</dbReference>
<evidence type="ECO:0000313" key="8">
    <source>
        <dbReference type="EMBL" id="SDX68572.1"/>
    </source>
</evidence>
<feature type="transmembrane region" description="Helical" evidence="6">
    <location>
        <begin position="608"/>
        <end position="633"/>
    </location>
</feature>
<dbReference type="Pfam" id="PF17131">
    <property type="entry name" value="LolA_like"/>
    <property type="match status" value="1"/>
</dbReference>
<dbReference type="Gene3D" id="1.20.1640.10">
    <property type="entry name" value="Multidrug efflux transporter AcrB transmembrane domain"/>
    <property type="match status" value="2"/>
</dbReference>
<comment type="subcellular location">
    <subcellularLocation>
        <location evidence="1">Cell membrane</location>
        <topology evidence="1">Multi-pass membrane protein</topology>
    </subcellularLocation>
</comment>
<feature type="transmembrane region" description="Helical" evidence="6">
    <location>
        <begin position="664"/>
        <end position="686"/>
    </location>
</feature>
<dbReference type="Pfam" id="PF03176">
    <property type="entry name" value="MMPL"/>
    <property type="match status" value="2"/>
</dbReference>
<evidence type="ECO:0000259" key="7">
    <source>
        <dbReference type="PROSITE" id="PS50156"/>
    </source>
</evidence>
<dbReference type="PANTHER" id="PTHR33406">
    <property type="entry name" value="MEMBRANE PROTEIN MJ1562-RELATED"/>
    <property type="match status" value="1"/>
</dbReference>
<dbReference type="PANTHER" id="PTHR33406:SF13">
    <property type="entry name" value="MEMBRANE PROTEIN YDFJ"/>
    <property type="match status" value="1"/>
</dbReference>
<dbReference type="STRING" id="488533.SAMN04487960_11348"/>
<keyword evidence="2" id="KW-1003">Cell membrane</keyword>
<evidence type="ECO:0000256" key="1">
    <source>
        <dbReference type="ARBA" id="ARBA00004651"/>
    </source>
</evidence>
<sequence>MNSGNDFASRFFTQVVRWRWPILLLSLVLVAAAGSQLGRMQKNTQADAYISADNPALIYRIAVEERFNLKDPIVIAVVDDRQDGVYHSETLTLVRWLSTGLKTVANIDPDGITSLATESNIEGDAAGMAVEKFLDGTLSDAHVDWIREGIAHFPLYQGSLVARDSSTTLIVAELLDEHDAEATYQRVMALVQEAPAVAGVQLHVAGEGAVAGYLSSYIDQDARRLNPLAGLIITIILVVAFLTPRAALIPNLVVAGTVATTLGVMAWLGVEFYVITNGLIVCMIGIAVADSVHIFSEYYLSEPPASDNPVADHRARIVQTMVRMWRPVTLTTLTTAAGFLALYPSNDMPPLQYFGVFGALAVVVAWMLSLLVIPALLAVLRFRPSRRLQTPAARQSSSLLVRLLSLASLRRPRVTLLVGALVMLVAVVGTTRVVVNEERIENFQHHEPIYQADQIINQRMDGSHYLDVVIETDTPEGLYDPAVLRQIEALQRFLESQPGVAGSTSIVDYIKQMNKAVNEDDERYFRIPDDGNLIAQLFLLYSASADPTDFENRIDSPRQTALVRASLQAGSYLISRDLVPVVEQYLQSHFDGAVKANLSGRVNVDYHWIGGIAASHLSSVLISFLAVLAMAALLFRSLTAGFMAALPVGLAILVIYAVMAVKGIWLGVGTSMFAAIAIGLGVDFAIHTLDRLRQELSAQGGATVAERITVVFASTGRALWYNLLAVALGFGVLMTSQVPPLVNFGLLVALSVSIAFVASLVLLPALAVVLRPAFLFGQSGSLLKTAAWVALLVAIAGSIQLANAAGERPEVMTIIERMNAREDGETVRRDMVLTLTDRHGNERVEQTRSFRRYEGETKKTVIFYTEPASVGGTGFLTWDYPEADRDDDQWLYLPALRKVRRISASDRGDYFLGTDFTYEEIKKESKIEARDYDFSLRGEELVDGHHTWVVEAVPRTPDIAAELGYSRILLRIDSAIWMPRLWEFWDEAGNDLKTVHATRIEQVDGIWSVLDIQAENHKTGHITRMQFVDTDYHAEVPSRLFETHALTRGY</sequence>
<feature type="transmembrane region" description="Helical" evidence="6">
    <location>
        <begin position="640"/>
        <end position="658"/>
    </location>
</feature>
<feature type="transmembrane region" description="Helical" evidence="6">
    <location>
        <begin position="264"/>
        <end position="289"/>
    </location>
</feature>
<dbReference type="GO" id="GO:0022857">
    <property type="term" value="F:transmembrane transporter activity"/>
    <property type="evidence" value="ECO:0007669"/>
    <property type="project" value="InterPro"/>
</dbReference>
<evidence type="ECO:0000256" key="4">
    <source>
        <dbReference type="ARBA" id="ARBA00022989"/>
    </source>
</evidence>
<keyword evidence="5 6" id="KW-0472">Membrane</keyword>
<feature type="transmembrane region" description="Helical" evidence="6">
    <location>
        <begin position="782"/>
        <end position="802"/>
    </location>
</feature>